<feature type="transmembrane region" description="Helical" evidence="2">
    <location>
        <begin position="38"/>
        <end position="58"/>
    </location>
</feature>
<proteinExistence type="predicted"/>
<evidence type="ECO:0008006" key="5">
    <source>
        <dbReference type="Google" id="ProtNLM"/>
    </source>
</evidence>
<gene>
    <name evidence="3" type="ORF">PODLI_1B020685</name>
</gene>
<dbReference type="Proteomes" id="UP001178461">
    <property type="component" value="Chromosome 2"/>
</dbReference>
<feature type="region of interest" description="Disordered" evidence="1">
    <location>
        <begin position="70"/>
        <end position="110"/>
    </location>
</feature>
<keyword evidence="2" id="KW-0812">Transmembrane</keyword>
<accession>A0AA35NYZ7</accession>
<evidence type="ECO:0000313" key="3">
    <source>
        <dbReference type="EMBL" id="CAI5766223.1"/>
    </source>
</evidence>
<evidence type="ECO:0000313" key="4">
    <source>
        <dbReference type="Proteomes" id="UP001178461"/>
    </source>
</evidence>
<dbReference type="AlphaFoldDB" id="A0AA35NYZ7"/>
<sequence length="110" mass="12156">MRCAHEIEIFFCCQEILGGRLSCSRCREALGAGQHLPAFLVATLFASVSLFSPGLFLLEDAPSSFAARSAERASARRLPEQPEPRRRAARNQTPLDLRKGASGLRRFPLK</sequence>
<organism evidence="3 4">
    <name type="scientific">Podarcis lilfordi</name>
    <name type="common">Lilford's wall lizard</name>
    <dbReference type="NCBI Taxonomy" id="74358"/>
    <lineage>
        <taxon>Eukaryota</taxon>
        <taxon>Metazoa</taxon>
        <taxon>Chordata</taxon>
        <taxon>Craniata</taxon>
        <taxon>Vertebrata</taxon>
        <taxon>Euteleostomi</taxon>
        <taxon>Lepidosauria</taxon>
        <taxon>Squamata</taxon>
        <taxon>Bifurcata</taxon>
        <taxon>Unidentata</taxon>
        <taxon>Episquamata</taxon>
        <taxon>Laterata</taxon>
        <taxon>Lacertibaenia</taxon>
        <taxon>Lacertidae</taxon>
        <taxon>Podarcis</taxon>
    </lineage>
</organism>
<evidence type="ECO:0000256" key="1">
    <source>
        <dbReference type="SAM" id="MobiDB-lite"/>
    </source>
</evidence>
<keyword evidence="2" id="KW-0472">Membrane</keyword>
<feature type="compositionally biased region" description="Basic and acidic residues" evidence="1">
    <location>
        <begin position="70"/>
        <end position="86"/>
    </location>
</feature>
<dbReference type="EMBL" id="OX395127">
    <property type="protein sequence ID" value="CAI5766223.1"/>
    <property type="molecule type" value="Genomic_DNA"/>
</dbReference>
<name>A0AA35NYZ7_9SAUR</name>
<keyword evidence="4" id="KW-1185">Reference proteome</keyword>
<evidence type="ECO:0000256" key="2">
    <source>
        <dbReference type="SAM" id="Phobius"/>
    </source>
</evidence>
<reference evidence="3" key="1">
    <citation type="submission" date="2022-12" db="EMBL/GenBank/DDBJ databases">
        <authorList>
            <person name="Alioto T."/>
            <person name="Alioto T."/>
            <person name="Gomez Garrido J."/>
        </authorList>
    </citation>
    <scope>NUCLEOTIDE SEQUENCE</scope>
</reference>
<keyword evidence="2" id="KW-1133">Transmembrane helix</keyword>
<protein>
    <recommendedName>
        <fullName evidence="5">Transmembrane protein</fullName>
    </recommendedName>
</protein>